<name>F2NAV4_CORGP</name>
<keyword evidence="1" id="KW-1133">Transmembrane helix</keyword>
<organism evidence="2 3">
    <name type="scientific">Coriobacterium glomerans (strain ATCC 49209 / DSM 20642 / JCM 10262 / PW2)</name>
    <dbReference type="NCBI Taxonomy" id="700015"/>
    <lineage>
        <taxon>Bacteria</taxon>
        <taxon>Bacillati</taxon>
        <taxon>Actinomycetota</taxon>
        <taxon>Coriobacteriia</taxon>
        <taxon>Coriobacteriales</taxon>
        <taxon>Coriobacteriaceae</taxon>
        <taxon>Coriobacterium</taxon>
    </lineage>
</organism>
<dbReference type="Proteomes" id="UP000006851">
    <property type="component" value="Chromosome"/>
</dbReference>
<evidence type="ECO:0000256" key="1">
    <source>
        <dbReference type="SAM" id="Phobius"/>
    </source>
</evidence>
<dbReference type="PIRSF" id="PIRSF011474">
    <property type="entry name" value="Glucitol_operon_activator"/>
    <property type="match status" value="1"/>
</dbReference>
<dbReference type="Pfam" id="PF06923">
    <property type="entry name" value="GutM"/>
    <property type="match status" value="1"/>
</dbReference>
<dbReference type="InterPro" id="IPR009693">
    <property type="entry name" value="Glucitol_operon_activator"/>
</dbReference>
<dbReference type="OrthoDB" id="3711383at2"/>
<keyword evidence="3" id="KW-1185">Reference proteome</keyword>
<evidence type="ECO:0000313" key="3">
    <source>
        <dbReference type="Proteomes" id="UP000006851"/>
    </source>
</evidence>
<dbReference type="STRING" id="700015.Corgl_1533"/>
<dbReference type="AlphaFoldDB" id="F2NAV4"/>
<sequence length="169" mass="19310">MPFLQIGLMIAAAFLVQALMGFFQIKNFAKHYREVRRRGRVLIGKNPRRFRSGSLMLIGLDSAGRVQEIRVMKGVSVFSRFRELSLGVGRPIEEIGADHDALQRLSRTERECLLNAYRNFINFKTHNLSVEDFDTSSVSIFSLPVFNSLLATGRSKVRKLMRECDRDAI</sequence>
<feature type="transmembrane region" description="Helical" evidence="1">
    <location>
        <begin position="6"/>
        <end position="29"/>
    </location>
</feature>
<proteinExistence type="predicted"/>
<keyword evidence="1" id="KW-0472">Membrane</keyword>
<accession>F2NAV4</accession>
<reference evidence="3" key="1">
    <citation type="journal article" date="2013" name="Stand. Genomic Sci.">
        <title>Complete genome sequence of Coriobacterium glomerans type strain (PW2(T)) from the midgut of Pyrrhocoris apterus L. (red soldier bug).</title>
        <authorList>
            <person name="Stackebrandt E."/>
            <person name="Zeytun A."/>
            <person name="Lapidus A."/>
            <person name="Nolan M."/>
            <person name="Lucas S."/>
            <person name="Hammon N."/>
            <person name="Deshpande S."/>
            <person name="Cheng J.F."/>
            <person name="Tapia R."/>
            <person name="Goodwin L.A."/>
            <person name="Pitluck S."/>
            <person name="Liolios K."/>
            <person name="Pagani I."/>
            <person name="Ivanova N."/>
            <person name="Mavromatis K."/>
            <person name="Mikhailova N."/>
            <person name="Huntemann M."/>
            <person name="Pati A."/>
            <person name="Chen A."/>
            <person name="Palaniappan K."/>
            <person name="Chang Y.J."/>
            <person name="Land M."/>
            <person name="Hauser L."/>
            <person name="Rohde M."/>
            <person name="Pukall R."/>
            <person name="Goker M."/>
            <person name="Detter J.C."/>
            <person name="Woyke T."/>
            <person name="Bristow J."/>
            <person name="Eisen J.A."/>
            <person name="Markowitz V."/>
            <person name="Hugenholtz P."/>
            <person name="Kyrpides N.C."/>
            <person name="Klenk H.P."/>
        </authorList>
    </citation>
    <scope>NUCLEOTIDE SEQUENCE</scope>
    <source>
        <strain evidence="3">ATCC 49209 / DSM 20642 / JCM 10262 / PW2</strain>
    </source>
</reference>
<gene>
    <name evidence="2" type="ordered locus">Corgl_1533</name>
</gene>
<protein>
    <submittedName>
        <fullName evidence="2">Glucitol operon activator</fullName>
    </submittedName>
</protein>
<dbReference type="RefSeq" id="WP_013709374.1">
    <property type="nucleotide sequence ID" value="NC_015389.1"/>
</dbReference>
<evidence type="ECO:0000313" key="2">
    <source>
        <dbReference type="EMBL" id="AEB07632.1"/>
    </source>
</evidence>
<dbReference type="EMBL" id="CP002628">
    <property type="protein sequence ID" value="AEB07632.1"/>
    <property type="molecule type" value="Genomic_DNA"/>
</dbReference>
<dbReference type="HOGENOM" id="CLU_124480_0_0_11"/>
<dbReference type="KEGG" id="cgo:Corgl_1533"/>
<keyword evidence="1" id="KW-0812">Transmembrane</keyword>
<dbReference type="eggNOG" id="COG4578">
    <property type="taxonomic scope" value="Bacteria"/>
</dbReference>